<feature type="compositionally biased region" description="Polar residues" evidence="7">
    <location>
        <begin position="607"/>
        <end position="627"/>
    </location>
</feature>
<keyword evidence="10" id="KW-1185">Reference proteome</keyword>
<dbReference type="Pfam" id="PF02534">
    <property type="entry name" value="T4SS-DNA_transf"/>
    <property type="match status" value="1"/>
</dbReference>
<feature type="region of interest" description="Disordered" evidence="7">
    <location>
        <begin position="587"/>
        <end position="627"/>
    </location>
</feature>
<organism evidence="9 10">
    <name type="scientific">Legionella nautarum</name>
    <dbReference type="NCBI Taxonomy" id="45070"/>
    <lineage>
        <taxon>Bacteria</taxon>
        <taxon>Pseudomonadati</taxon>
        <taxon>Pseudomonadota</taxon>
        <taxon>Gammaproteobacteria</taxon>
        <taxon>Legionellales</taxon>
        <taxon>Legionellaceae</taxon>
        <taxon>Legionella</taxon>
    </lineage>
</organism>
<dbReference type="InterPro" id="IPR027417">
    <property type="entry name" value="P-loop_NTPase"/>
</dbReference>
<name>A0A0W0WIN8_9GAMM</name>
<evidence type="ECO:0000256" key="6">
    <source>
        <dbReference type="ARBA" id="ARBA00023136"/>
    </source>
</evidence>
<evidence type="ECO:0000256" key="5">
    <source>
        <dbReference type="ARBA" id="ARBA00022989"/>
    </source>
</evidence>
<dbReference type="SUPFAM" id="SSF52540">
    <property type="entry name" value="P-loop containing nucleoside triphosphate hydrolases"/>
    <property type="match status" value="1"/>
</dbReference>
<keyword evidence="6 8" id="KW-0472">Membrane</keyword>
<feature type="transmembrane region" description="Helical" evidence="8">
    <location>
        <begin position="31"/>
        <end position="55"/>
    </location>
</feature>
<dbReference type="CDD" id="cd01127">
    <property type="entry name" value="TrwB_TraG_TraD_VirD4"/>
    <property type="match status" value="2"/>
</dbReference>
<dbReference type="PANTHER" id="PTHR37937">
    <property type="entry name" value="CONJUGATIVE TRANSFER: DNA TRANSPORT"/>
    <property type="match status" value="1"/>
</dbReference>
<dbReference type="OrthoDB" id="9759295at2"/>
<evidence type="ECO:0000256" key="3">
    <source>
        <dbReference type="ARBA" id="ARBA00022475"/>
    </source>
</evidence>
<keyword evidence="5 8" id="KW-1133">Transmembrane helix</keyword>
<dbReference type="PATRIC" id="fig|45070.6.peg.3288"/>
<reference evidence="9 10" key="1">
    <citation type="submission" date="2015-11" db="EMBL/GenBank/DDBJ databases">
        <title>Genomic analysis of 38 Legionella species identifies large and diverse effector repertoires.</title>
        <authorList>
            <person name="Burstein D."/>
            <person name="Amaro F."/>
            <person name="Zusman T."/>
            <person name="Lifshitz Z."/>
            <person name="Cohen O."/>
            <person name="Gilbert J.A."/>
            <person name="Pupko T."/>
            <person name="Shuman H.A."/>
            <person name="Segal G."/>
        </authorList>
    </citation>
    <scope>NUCLEOTIDE SEQUENCE [LARGE SCALE GENOMIC DNA]</scope>
    <source>
        <strain evidence="9 10">ATCC 49506</strain>
    </source>
</reference>
<evidence type="ECO:0000313" key="10">
    <source>
        <dbReference type="Proteomes" id="UP000054725"/>
    </source>
</evidence>
<evidence type="ECO:0000256" key="2">
    <source>
        <dbReference type="ARBA" id="ARBA00008806"/>
    </source>
</evidence>
<dbReference type="InterPro" id="IPR051539">
    <property type="entry name" value="T4SS-coupling_protein"/>
</dbReference>
<sequence>MIFNGAAFLLFYFCLYKSLNPKGQRKFLSLNLWIMGAVVALFIFTTLWSLIFFSLMKLSLRLVRPWSVLQLIPQTRDWDLVTQFYFWVFPTLSLSLIGFGKLNQLLEPAWKQLYGNAHWASRHEMKKMGFLKEEGNVVVGKLGATLLRYSLTNHLLVFAPSRSGKGVSLVIPNALHWQGSLLALDNKYEIFDYTSGYRAQSGSEVYRFSPAQTHYQTHCINPLDYVDRVNPCKRVTDLHLILDILIAHSDSENKMWVEEARSLALGLLLWLMQSERNFALSELSALVKGGQLELFLQQVIQDHTIADNLISIDPPAFLAIQNFLQKAPKEQSGVRTTLASMLRLWEDPLICAATNRSDFDFRDLRKRPITVYLSFGTHQISRLASLINLLVQLFLNVMLSHLPTEEEPYKVLCLLDEINRFGRMDKLKDGFGDLAGYGVHLMPIIQNVGQFYSIYGGRDQSDIFFQNTDLKIGFRQNAPTDKEFLSKELGNRTIRIKNRSYATNREGSNYSESLIERPLLSPTEIGRLSKRQQIIITGDGVIRCHKITYYKDRQFKRKLLPAAIIPTVKPQFPIIDIKKEAMEETLDEDNNETNFKTKKDTKSKYKPSNTKTFLSDTSHPSKADGQTSELIEYLAQSFEEEGIE</sequence>
<dbReference type="RefSeq" id="WP_058506090.1">
    <property type="nucleotide sequence ID" value="NZ_CAAAIF010000015.1"/>
</dbReference>
<comment type="subcellular location">
    <subcellularLocation>
        <location evidence="1">Cell membrane</location>
        <topology evidence="1">Multi-pass membrane protein</topology>
    </subcellularLocation>
</comment>
<comment type="caution">
    <text evidence="9">The sequence shown here is derived from an EMBL/GenBank/DDBJ whole genome shotgun (WGS) entry which is preliminary data.</text>
</comment>
<dbReference type="STRING" id="45070.Lnau_3114"/>
<comment type="similarity">
    <text evidence="2">Belongs to the VirD4/TraG family.</text>
</comment>
<proteinExistence type="inferred from homology"/>
<keyword evidence="4 8" id="KW-0812">Transmembrane</keyword>
<keyword evidence="3" id="KW-1003">Cell membrane</keyword>
<evidence type="ECO:0000313" key="9">
    <source>
        <dbReference type="EMBL" id="KTD32203.1"/>
    </source>
</evidence>
<protein>
    <submittedName>
        <fullName evidence="9">Uncharacterized protein</fullName>
    </submittedName>
</protein>
<dbReference type="EMBL" id="LNYO01000027">
    <property type="protein sequence ID" value="KTD32203.1"/>
    <property type="molecule type" value="Genomic_DNA"/>
</dbReference>
<accession>A0A0W0WIN8</accession>
<evidence type="ECO:0000256" key="7">
    <source>
        <dbReference type="SAM" id="MobiDB-lite"/>
    </source>
</evidence>
<dbReference type="InterPro" id="IPR003688">
    <property type="entry name" value="TraG/VirD4"/>
</dbReference>
<gene>
    <name evidence="9" type="ORF">Lnau_3114</name>
</gene>
<evidence type="ECO:0000256" key="4">
    <source>
        <dbReference type="ARBA" id="ARBA00022692"/>
    </source>
</evidence>
<dbReference type="Gene3D" id="3.40.50.300">
    <property type="entry name" value="P-loop containing nucleotide triphosphate hydrolases"/>
    <property type="match status" value="1"/>
</dbReference>
<dbReference type="Proteomes" id="UP000054725">
    <property type="component" value="Unassembled WGS sequence"/>
</dbReference>
<dbReference type="PANTHER" id="PTHR37937:SF1">
    <property type="entry name" value="CONJUGATIVE TRANSFER: DNA TRANSPORT"/>
    <property type="match status" value="1"/>
</dbReference>
<dbReference type="AlphaFoldDB" id="A0A0W0WIN8"/>
<dbReference type="GO" id="GO:0005886">
    <property type="term" value="C:plasma membrane"/>
    <property type="evidence" value="ECO:0007669"/>
    <property type="project" value="UniProtKB-SubCell"/>
</dbReference>
<evidence type="ECO:0000256" key="1">
    <source>
        <dbReference type="ARBA" id="ARBA00004651"/>
    </source>
</evidence>
<evidence type="ECO:0000256" key="8">
    <source>
        <dbReference type="SAM" id="Phobius"/>
    </source>
</evidence>